<dbReference type="Gene3D" id="1.10.287.130">
    <property type="match status" value="1"/>
</dbReference>
<dbReference type="CDD" id="cd00075">
    <property type="entry name" value="HATPase"/>
    <property type="match status" value="1"/>
</dbReference>
<dbReference type="PRINTS" id="PR00344">
    <property type="entry name" value="BCTRLSENSOR"/>
</dbReference>
<sequence length="469" mass="51082">MRSYPIPSNEDGRIAAIRATDALGDAPHGRLDEITEELAAAFDCPTALVSIVDTDRQYFRSRYGLDACETSREKSICAHVIMAPRQLVIRDTHADPRFRNHPVVVDPPNVRFYAGTPIILHNNFRAGSLCVLDFVPREAPSPEAVDLLTRRAVEVGQIISCSSPGEAMYPGATDNVFSEEFLDSPTDAIPETAAIVPLSFRRRRPAAPAPSPADPAAPRDDAARQRAAPPESPAMQSVDDVDAAELARREFLCLVGHELRTPLTVLMGYAKLLEHRVSDGPDKVMTSAITRMGDHLHAVVESVLTYSDLVSGERMLNEDRHDIEALLEDCASLIRPSVEVAGKTLVVDSRGAQGQVTVDREQMKLVLVSLLKNAVTHGGKRIRFRAALTDAGHLSIQIEDDGAPISDAQARQVFEPFKSGARLDNRGREGLGLGLALTKRIVEMHGGEISLAQGDGGKTFTILMPDWRM</sequence>
<dbReference type="RefSeq" id="WP_198914909.1">
    <property type="nucleotide sequence ID" value="NZ_JAEKPD010000002.1"/>
</dbReference>
<name>A0A934IF47_9RHOB</name>
<dbReference type="AlphaFoldDB" id="A0A934IF47"/>
<evidence type="ECO:0000256" key="4">
    <source>
        <dbReference type="SAM" id="MobiDB-lite"/>
    </source>
</evidence>
<dbReference type="PANTHER" id="PTHR43102:SF2">
    <property type="entry name" value="GAF DOMAIN-CONTAINING PROTEIN"/>
    <property type="match status" value="1"/>
</dbReference>
<dbReference type="InterPro" id="IPR003661">
    <property type="entry name" value="HisK_dim/P_dom"/>
</dbReference>
<proteinExistence type="predicted"/>
<evidence type="ECO:0000256" key="1">
    <source>
        <dbReference type="ARBA" id="ARBA00000085"/>
    </source>
</evidence>
<dbReference type="SMART" id="SM00388">
    <property type="entry name" value="HisKA"/>
    <property type="match status" value="1"/>
</dbReference>
<dbReference type="EMBL" id="JAEKPD010000002">
    <property type="protein sequence ID" value="MBJ3761728.1"/>
    <property type="molecule type" value="Genomic_DNA"/>
</dbReference>
<evidence type="ECO:0000256" key="2">
    <source>
        <dbReference type="ARBA" id="ARBA00012438"/>
    </source>
</evidence>
<comment type="caution">
    <text evidence="6">The sequence shown here is derived from an EMBL/GenBank/DDBJ whole genome shotgun (WGS) entry which is preliminary data.</text>
</comment>
<dbReference type="Gene3D" id="3.30.450.40">
    <property type="match status" value="1"/>
</dbReference>
<dbReference type="InterPro" id="IPR029016">
    <property type="entry name" value="GAF-like_dom_sf"/>
</dbReference>
<dbReference type="SMART" id="SM00387">
    <property type="entry name" value="HATPase_c"/>
    <property type="match status" value="1"/>
</dbReference>
<dbReference type="EC" id="2.7.13.3" evidence="2"/>
<dbReference type="CDD" id="cd00082">
    <property type="entry name" value="HisKA"/>
    <property type="match status" value="1"/>
</dbReference>
<feature type="domain" description="Histidine kinase" evidence="5">
    <location>
        <begin position="254"/>
        <end position="468"/>
    </location>
</feature>
<feature type="region of interest" description="Disordered" evidence="4">
    <location>
        <begin position="200"/>
        <end position="239"/>
    </location>
</feature>
<dbReference type="Pfam" id="PF02518">
    <property type="entry name" value="HATPase_c"/>
    <property type="match status" value="1"/>
</dbReference>
<organism evidence="6 7">
    <name type="scientific">Palleronia pontilimi</name>
    <dbReference type="NCBI Taxonomy" id="1964209"/>
    <lineage>
        <taxon>Bacteria</taxon>
        <taxon>Pseudomonadati</taxon>
        <taxon>Pseudomonadota</taxon>
        <taxon>Alphaproteobacteria</taxon>
        <taxon>Rhodobacterales</taxon>
        <taxon>Roseobacteraceae</taxon>
        <taxon>Palleronia</taxon>
    </lineage>
</organism>
<dbReference type="InterPro" id="IPR005467">
    <property type="entry name" value="His_kinase_dom"/>
</dbReference>
<dbReference type="InterPro" id="IPR036097">
    <property type="entry name" value="HisK_dim/P_sf"/>
</dbReference>
<dbReference type="InterPro" id="IPR003594">
    <property type="entry name" value="HATPase_dom"/>
</dbReference>
<dbReference type="GO" id="GO:0000155">
    <property type="term" value="F:phosphorelay sensor kinase activity"/>
    <property type="evidence" value="ECO:0007669"/>
    <property type="project" value="InterPro"/>
</dbReference>
<dbReference type="InterPro" id="IPR004358">
    <property type="entry name" value="Sig_transdc_His_kin-like_C"/>
</dbReference>
<dbReference type="SUPFAM" id="SSF55781">
    <property type="entry name" value="GAF domain-like"/>
    <property type="match status" value="1"/>
</dbReference>
<dbReference type="Pfam" id="PF01590">
    <property type="entry name" value="GAF"/>
    <property type="match status" value="1"/>
</dbReference>
<reference evidence="6" key="1">
    <citation type="submission" date="2020-12" db="EMBL/GenBank/DDBJ databases">
        <title>Bacterial taxonomy.</title>
        <authorList>
            <person name="Pan X."/>
        </authorList>
    </citation>
    <scope>NUCLEOTIDE SEQUENCE</scope>
    <source>
        <strain evidence="6">KCTC 52957</strain>
    </source>
</reference>
<dbReference type="Gene3D" id="3.30.565.10">
    <property type="entry name" value="Histidine kinase-like ATPase, C-terminal domain"/>
    <property type="match status" value="1"/>
</dbReference>
<dbReference type="InterPro" id="IPR036890">
    <property type="entry name" value="HATPase_C_sf"/>
</dbReference>
<evidence type="ECO:0000313" key="6">
    <source>
        <dbReference type="EMBL" id="MBJ3761728.1"/>
    </source>
</evidence>
<keyword evidence="7" id="KW-1185">Reference proteome</keyword>
<evidence type="ECO:0000256" key="3">
    <source>
        <dbReference type="ARBA" id="ARBA00022553"/>
    </source>
</evidence>
<dbReference type="PROSITE" id="PS50109">
    <property type="entry name" value="HIS_KIN"/>
    <property type="match status" value="1"/>
</dbReference>
<keyword evidence="3" id="KW-0597">Phosphoprotein</keyword>
<protein>
    <recommendedName>
        <fullName evidence="2">histidine kinase</fullName>
        <ecNumber evidence="2">2.7.13.3</ecNumber>
    </recommendedName>
</protein>
<dbReference type="SUPFAM" id="SSF47384">
    <property type="entry name" value="Homodimeric domain of signal transducing histidine kinase"/>
    <property type="match status" value="1"/>
</dbReference>
<dbReference type="SUPFAM" id="SSF55874">
    <property type="entry name" value="ATPase domain of HSP90 chaperone/DNA topoisomerase II/histidine kinase"/>
    <property type="match status" value="1"/>
</dbReference>
<gene>
    <name evidence="6" type="ORF">ILP92_03070</name>
</gene>
<keyword evidence="6" id="KW-0808">Transferase</keyword>
<dbReference type="Proteomes" id="UP000642488">
    <property type="component" value="Unassembled WGS sequence"/>
</dbReference>
<comment type="catalytic activity">
    <reaction evidence="1">
        <text>ATP + protein L-histidine = ADP + protein N-phospho-L-histidine.</text>
        <dbReference type="EC" id="2.7.13.3"/>
    </reaction>
</comment>
<dbReference type="Pfam" id="PF00512">
    <property type="entry name" value="HisKA"/>
    <property type="match status" value="1"/>
</dbReference>
<evidence type="ECO:0000259" key="5">
    <source>
        <dbReference type="PROSITE" id="PS50109"/>
    </source>
</evidence>
<evidence type="ECO:0000313" key="7">
    <source>
        <dbReference type="Proteomes" id="UP000642488"/>
    </source>
</evidence>
<keyword evidence="6" id="KW-0418">Kinase</keyword>
<dbReference type="InterPro" id="IPR003018">
    <property type="entry name" value="GAF"/>
</dbReference>
<dbReference type="PANTHER" id="PTHR43102">
    <property type="entry name" value="SLR1143 PROTEIN"/>
    <property type="match status" value="1"/>
</dbReference>
<accession>A0A934IF47</accession>